<keyword evidence="2" id="KW-0808">Transferase</keyword>
<organism evidence="10 11">
    <name type="scientific">Clonorchis sinensis</name>
    <name type="common">Chinese liver fluke</name>
    <dbReference type="NCBI Taxonomy" id="79923"/>
    <lineage>
        <taxon>Eukaryota</taxon>
        <taxon>Metazoa</taxon>
        <taxon>Spiralia</taxon>
        <taxon>Lophotrochozoa</taxon>
        <taxon>Platyhelminthes</taxon>
        <taxon>Trematoda</taxon>
        <taxon>Digenea</taxon>
        <taxon>Opisthorchiida</taxon>
        <taxon>Opisthorchiata</taxon>
        <taxon>Opisthorchiidae</taxon>
        <taxon>Clonorchis</taxon>
    </lineage>
</organism>
<feature type="binding site" evidence="8">
    <location>
        <position position="269"/>
    </location>
    <ligand>
        <name>Zn(2+)</name>
        <dbReference type="ChEBI" id="CHEBI:29105"/>
    </ligand>
</feature>
<dbReference type="GO" id="GO:0140773">
    <property type="term" value="F:NAD-dependent protein demyristoylase activity"/>
    <property type="evidence" value="ECO:0007669"/>
    <property type="project" value="RHEA"/>
</dbReference>
<dbReference type="Gene3D" id="3.40.50.1220">
    <property type="entry name" value="TPP-binding domain"/>
    <property type="match status" value="1"/>
</dbReference>
<sequence length="400" mass="44554">MAISLQTLIGVPSFSQVVERHSCTFGQLMESGGIECGCVMLRMLSRSSGASRSTSFVILPAFELVADPVVFSTDDSFHEGAFYSRVNSLFVESLTRERWIQHQHTRTYQLSGNQHLKDALDSADKEPPKLTSVDLEGIAELIKSGAVKNIVTMAGAGISTAAGIPDFRSPKSGLYDNLGQYNLPYPMAVFTIDYFVENPEPFFKVAKGLYRPEAKPTLTHYFFRLLHEKKLLRRHYTQNVDDLERLTGLPEDKLIEAHGTFHTGHCITCKKLYSLEFMAESVMNDKIPKCQAKSCDGVVKPDIVFFGEALPDKFHTNVNPDFSVCDLLIIIGTSLTVAPFCMLVDKVGADVPRLYINREVPEMGLGCVPWDDPENKTDVFFRGDADDGVQHLSELLGWKV</sequence>
<evidence type="ECO:0000256" key="5">
    <source>
        <dbReference type="ARBA" id="ARBA00023027"/>
    </source>
</evidence>
<evidence type="ECO:0000256" key="4">
    <source>
        <dbReference type="ARBA" id="ARBA00022833"/>
    </source>
</evidence>
<comment type="catalytic activity">
    <reaction evidence="6">
        <text>N(6)-hexadecanoyl-L-lysyl-[protein] + NAD(+) + H2O = 2''-O-hexadecanoyl-ADP-D-ribose + nicotinamide + L-lysyl-[protein]</text>
        <dbReference type="Rhea" id="RHEA:70563"/>
        <dbReference type="Rhea" id="RHEA-COMP:9752"/>
        <dbReference type="Rhea" id="RHEA-COMP:14175"/>
        <dbReference type="ChEBI" id="CHEBI:15377"/>
        <dbReference type="ChEBI" id="CHEBI:17154"/>
        <dbReference type="ChEBI" id="CHEBI:29969"/>
        <dbReference type="ChEBI" id="CHEBI:57540"/>
        <dbReference type="ChEBI" id="CHEBI:138936"/>
        <dbReference type="ChEBI" id="CHEBI:189673"/>
    </reaction>
    <physiologicalReaction direction="left-to-right" evidence="6">
        <dbReference type="Rhea" id="RHEA:70564"/>
    </physiologicalReaction>
</comment>
<dbReference type="InterPro" id="IPR050134">
    <property type="entry name" value="NAD-dep_sirtuin_deacylases"/>
</dbReference>
<accession>H2KTG0</accession>
<dbReference type="AlphaFoldDB" id="H2KTG0"/>
<protein>
    <submittedName>
        <fullName evidence="10">NAD-dependent deacetylase sirtuin-2</fullName>
    </submittedName>
</protein>
<proteinExistence type="predicted"/>
<feature type="binding site" evidence="8">
    <location>
        <position position="266"/>
    </location>
    <ligand>
        <name>Zn(2+)</name>
        <dbReference type="ChEBI" id="CHEBI:29105"/>
    </ligand>
</feature>
<dbReference type="GO" id="GO:0140774">
    <property type="term" value="F:NAD-dependent protein depalmitoylase activity"/>
    <property type="evidence" value="ECO:0007669"/>
    <property type="project" value="RHEA"/>
</dbReference>
<feature type="domain" description="Deacetylase sirtuin-type" evidence="9">
    <location>
        <begin position="128"/>
        <end position="399"/>
    </location>
</feature>
<comment type="cofactor">
    <cofactor evidence="1">
        <name>Zn(2+)</name>
        <dbReference type="ChEBI" id="CHEBI:29105"/>
    </cofactor>
</comment>
<evidence type="ECO:0000259" key="9">
    <source>
        <dbReference type="PROSITE" id="PS50305"/>
    </source>
</evidence>
<dbReference type="PROSITE" id="PS50305">
    <property type="entry name" value="SIRTUIN"/>
    <property type="match status" value="1"/>
</dbReference>
<evidence type="ECO:0000313" key="10">
    <source>
        <dbReference type="EMBL" id="GAA29763.1"/>
    </source>
</evidence>
<dbReference type="GO" id="GO:0046872">
    <property type="term" value="F:metal ion binding"/>
    <property type="evidence" value="ECO:0007669"/>
    <property type="project" value="UniProtKB-KW"/>
</dbReference>
<dbReference type="InterPro" id="IPR003000">
    <property type="entry name" value="Sirtuin"/>
</dbReference>
<dbReference type="EMBL" id="DF143892">
    <property type="protein sequence ID" value="GAA29763.1"/>
    <property type="molecule type" value="Genomic_DNA"/>
</dbReference>
<evidence type="ECO:0000256" key="6">
    <source>
        <dbReference type="ARBA" id="ARBA00048378"/>
    </source>
</evidence>
<dbReference type="SUPFAM" id="SSF52467">
    <property type="entry name" value="DHS-like NAD/FAD-binding domain"/>
    <property type="match status" value="1"/>
</dbReference>
<keyword evidence="11" id="KW-1185">Reference proteome</keyword>
<dbReference type="PANTHER" id="PTHR11085">
    <property type="entry name" value="NAD-DEPENDENT PROTEIN DEACYLASE SIRTUIN-5, MITOCHONDRIAL-RELATED"/>
    <property type="match status" value="1"/>
</dbReference>
<keyword evidence="3 8" id="KW-0479">Metal-binding</keyword>
<dbReference type="Gene3D" id="3.30.1600.10">
    <property type="entry name" value="SIR2/SIRT2 'Small Domain"/>
    <property type="match status" value="1"/>
</dbReference>
<dbReference type="GO" id="GO:0017136">
    <property type="term" value="F:histone deacetylase activity, NAD-dependent"/>
    <property type="evidence" value="ECO:0007669"/>
    <property type="project" value="TreeGrafter"/>
</dbReference>
<evidence type="ECO:0000256" key="2">
    <source>
        <dbReference type="ARBA" id="ARBA00022679"/>
    </source>
</evidence>
<dbReference type="Proteomes" id="UP000008909">
    <property type="component" value="Unassembled WGS sequence"/>
</dbReference>
<dbReference type="InterPro" id="IPR026590">
    <property type="entry name" value="Ssirtuin_cat_dom"/>
</dbReference>
<evidence type="ECO:0000256" key="8">
    <source>
        <dbReference type="PROSITE-ProRule" id="PRU00236"/>
    </source>
</evidence>
<feature type="active site" description="Proton acceptor" evidence="8">
    <location>
        <position position="258"/>
    </location>
</feature>
<evidence type="ECO:0000313" key="11">
    <source>
        <dbReference type="Proteomes" id="UP000008909"/>
    </source>
</evidence>
<reference evidence="10" key="1">
    <citation type="journal article" date="2011" name="Genome Biol.">
        <title>The draft genome of the carcinogenic human liver fluke Clonorchis sinensis.</title>
        <authorList>
            <person name="Wang X."/>
            <person name="Chen W."/>
            <person name="Huang Y."/>
            <person name="Sun J."/>
            <person name="Men J."/>
            <person name="Liu H."/>
            <person name="Luo F."/>
            <person name="Guo L."/>
            <person name="Lv X."/>
            <person name="Deng C."/>
            <person name="Zhou C."/>
            <person name="Fan Y."/>
            <person name="Li X."/>
            <person name="Huang L."/>
            <person name="Hu Y."/>
            <person name="Liang C."/>
            <person name="Hu X."/>
            <person name="Xu J."/>
            <person name="Yu X."/>
        </authorList>
    </citation>
    <scope>NUCLEOTIDE SEQUENCE [LARGE SCALE GENOMIC DNA]</scope>
    <source>
        <strain evidence="10">Henan</strain>
    </source>
</reference>
<name>H2KTG0_CLOSI</name>
<dbReference type="InterPro" id="IPR026591">
    <property type="entry name" value="Sirtuin_cat_small_dom_sf"/>
</dbReference>
<feature type="binding site" evidence="8">
    <location>
        <position position="290"/>
    </location>
    <ligand>
        <name>Zn(2+)</name>
        <dbReference type="ChEBI" id="CHEBI:29105"/>
    </ligand>
</feature>
<dbReference type="Pfam" id="PF02146">
    <property type="entry name" value="SIR2"/>
    <property type="match status" value="1"/>
</dbReference>
<evidence type="ECO:0000256" key="1">
    <source>
        <dbReference type="ARBA" id="ARBA00001947"/>
    </source>
</evidence>
<dbReference type="PANTHER" id="PTHR11085:SF6">
    <property type="entry name" value="NAD-DEPENDENT PROTEIN DEACETYLASE SIRTUIN-2"/>
    <property type="match status" value="1"/>
</dbReference>
<keyword evidence="5" id="KW-0520">NAD</keyword>
<gene>
    <name evidence="10" type="ORF">CLF_102963</name>
</gene>
<dbReference type="InterPro" id="IPR029035">
    <property type="entry name" value="DHS-like_NAD/FAD-binding_dom"/>
</dbReference>
<keyword evidence="4 8" id="KW-0862">Zinc</keyword>
<evidence type="ECO:0000256" key="3">
    <source>
        <dbReference type="ARBA" id="ARBA00022723"/>
    </source>
</evidence>
<evidence type="ECO:0000256" key="7">
    <source>
        <dbReference type="ARBA" id="ARBA00048905"/>
    </source>
</evidence>
<comment type="catalytic activity">
    <reaction evidence="7">
        <text>N(6)-tetradecanoyl-L-lysyl-[protein] + NAD(+) + H2O = 2''-O-tetradecanoyl-ADP-D-ribose + nicotinamide + L-lysyl-[protein]</text>
        <dbReference type="Rhea" id="RHEA:70567"/>
        <dbReference type="Rhea" id="RHEA-COMP:9752"/>
        <dbReference type="Rhea" id="RHEA-COMP:15437"/>
        <dbReference type="ChEBI" id="CHEBI:15377"/>
        <dbReference type="ChEBI" id="CHEBI:17154"/>
        <dbReference type="ChEBI" id="CHEBI:29969"/>
        <dbReference type="ChEBI" id="CHEBI:57540"/>
        <dbReference type="ChEBI" id="CHEBI:141129"/>
        <dbReference type="ChEBI" id="CHEBI:189674"/>
    </reaction>
    <physiologicalReaction direction="left-to-right" evidence="7">
        <dbReference type="Rhea" id="RHEA:70568"/>
    </physiologicalReaction>
</comment>
<dbReference type="GO" id="GO:0005634">
    <property type="term" value="C:nucleus"/>
    <property type="evidence" value="ECO:0007669"/>
    <property type="project" value="TreeGrafter"/>
</dbReference>
<dbReference type="GO" id="GO:0070403">
    <property type="term" value="F:NAD+ binding"/>
    <property type="evidence" value="ECO:0007669"/>
    <property type="project" value="InterPro"/>
</dbReference>
<feature type="binding site" evidence="8">
    <location>
        <position position="295"/>
    </location>
    <ligand>
        <name>Zn(2+)</name>
        <dbReference type="ChEBI" id="CHEBI:29105"/>
    </ligand>
</feature>